<dbReference type="PANTHER" id="PTHR10974:SF1">
    <property type="entry name" value="FI08016P-RELATED"/>
    <property type="match status" value="1"/>
</dbReference>
<keyword evidence="2" id="KW-1185">Reference proteome</keyword>
<dbReference type="GO" id="GO:0005615">
    <property type="term" value="C:extracellular space"/>
    <property type="evidence" value="ECO:0007669"/>
    <property type="project" value="TreeGrafter"/>
</dbReference>
<proteinExistence type="predicted"/>
<dbReference type="Gene3D" id="3.40.720.10">
    <property type="entry name" value="Alkaline Phosphatase, subunit A"/>
    <property type="match status" value="1"/>
</dbReference>
<dbReference type="SUPFAM" id="SSF53649">
    <property type="entry name" value="Alkaline phosphatase-like"/>
    <property type="match status" value="1"/>
</dbReference>
<protein>
    <submittedName>
        <fullName evidence="1">Uncharacterized protein</fullName>
    </submittedName>
</protein>
<dbReference type="InterPro" id="IPR004245">
    <property type="entry name" value="DUF229"/>
</dbReference>
<evidence type="ECO:0000313" key="2">
    <source>
        <dbReference type="Proteomes" id="UP000678393"/>
    </source>
</evidence>
<dbReference type="EMBL" id="CAJHNH020002773">
    <property type="protein sequence ID" value="CAG5127706.1"/>
    <property type="molecule type" value="Genomic_DNA"/>
</dbReference>
<gene>
    <name evidence="1" type="ORF">CUNI_LOCUS13264</name>
</gene>
<name>A0A8S3ZKD9_9EUPU</name>
<dbReference type="Pfam" id="PF02995">
    <property type="entry name" value="DUF229"/>
    <property type="match status" value="1"/>
</dbReference>
<dbReference type="InterPro" id="IPR017850">
    <property type="entry name" value="Alkaline_phosphatase_core_sf"/>
</dbReference>
<dbReference type="Proteomes" id="UP000678393">
    <property type="component" value="Unassembled WGS sequence"/>
</dbReference>
<dbReference type="AlphaFoldDB" id="A0A8S3ZKD9"/>
<comment type="caution">
    <text evidence="1">The sequence shown here is derived from an EMBL/GenBank/DDBJ whole genome shotgun (WGS) entry which is preliminary data.</text>
</comment>
<accession>A0A8S3ZKD9</accession>
<organism evidence="1 2">
    <name type="scientific">Candidula unifasciata</name>
    <dbReference type="NCBI Taxonomy" id="100452"/>
    <lineage>
        <taxon>Eukaryota</taxon>
        <taxon>Metazoa</taxon>
        <taxon>Spiralia</taxon>
        <taxon>Lophotrochozoa</taxon>
        <taxon>Mollusca</taxon>
        <taxon>Gastropoda</taxon>
        <taxon>Heterobranchia</taxon>
        <taxon>Euthyneura</taxon>
        <taxon>Panpulmonata</taxon>
        <taxon>Eupulmonata</taxon>
        <taxon>Stylommatophora</taxon>
        <taxon>Helicina</taxon>
        <taxon>Helicoidea</taxon>
        <taxon>Geomitridae</taxon>
        <taxon>Candidula</taxon>
    </lineage>
</organism>
<sequence length="491" mass="55723">MYNDSFYVTATADLNVLMFGIDSMSSMTFQRKLPDSLNFLKKDLKAVIFEGYNIVGDATTQALLPMFLGQLQHEIPDILERHLDGLDFVWKRYRERGYVTLFAEDEPHLGVFNLRLQGFEELPTDHYMRYFWQSQAQSHLKSDCSAKYCTGPTPNHHYLLQYITDFFHKYPRIPHFAVGFSGELSHDEVNPSQYLDPDLLTFLTHFKAEGYLNNTLLILFGDHGSRKGILRRTLQGKIEERLPFMSMVFPESFRKKHRALYENLKRNAKGLTTPFDIHKTLLDVLDLPKVYQASQQKPDRGVSLFRSIPENRTCHQAGVDTHWCTCVQEVPIPTSDPVATAAAQAVVDTINNLTQANRQQCVLLQLASIHSASLVLPNLQVLTFHKTEGGNFSALFGNATVDMAEFQITLETDKCRGVFEATVQVLFHQDGSESGGENQGHAGLTYSAFEHSISRIDTYGSQSACICKSNPNIMKYCCCERYLHGEQMTNC</sequence>
<evidence type="ECO:0000313" key="1">
    <source>
        <dbReference type="EMBL" id="CAG5127706.1"/>
    </source>
</evidence>
<dbReference type="PANTHER" id="PTHR10974">
    <property type="entry name" value="FI08016P-RELATED"/>
    <property type="match status" value="1"/>
</dbReference>
<reference evidence="1" key="1">
    <citation type="submission" date="2021-04" db="EMBL/GenBank/DDBJ databases">
        <authorList>
            <consortium name="Molecular Ecology Group"/>
        </authorList>
    </citation>
    <scope>NUCLEOTIDE SEQUENCE</scope>
</reference>
<dbReference type="CDD" id="cd16021">
    <property type="entry name" value="ALP_like"/>
    <property type="match status" value="1"/>
</dbReference>
<dbReference type="OrthoDB" id="413313at2759"/>
<dbReference type="FunFam" id="3.40.720.10:FF:000017">
    <property type="entry name" value="Predicted protein"/>
    <property type="match status" value="1"/>
</dbReference>